<gene>
    <name evidence="1" type="ORF">IAB28_02400</name>
</gene>
<dbReference type="Proteomes" id="UP000824250">
    <property type="component" value="Unassembled WGS sequence"/>
</dbReference>
<comment type="caution">
    <text evidence="1">The sequence shown here is derived from an EMBL/GenBank/DDBJ whole genome shotgun (WGS) entry which is preliminary data.</text>
</comment>
<proteinExistence type="predicted"/>
<reference evidence="1" key="1">
    <citation type="submission" date="2020-10" db="EMBL/GenBank/DDBJ databases">
        <authorList>
            <person name="Gilroy R."/>
        </authorList>
    </citation>
    <scope>NUCLEOTIDE SEQUENCE</scope>
    <source>
        <strain evidence="1">CHK180-2868</strain>
    </source>
</reference>
<protein>
    <submittedName>
        <fullName evidence="1">Uncharacterized protein</fullName>
    </submittedName>
</protein>
<name>A0A9D1A2H3_9FIRM</name>
<reference evidence="1" key="2">
    <citation type="journal article" date="2021" name="PeerJ">
        <title>Extensive microbial diversity within the chicken gut microbiome revealed by metagenomics and culture.</title>
        <authorList>
            <person name="Gilroy R."/>
            <person name="Ravi A."/>
            <person name="Getino M."/>
            <person name="Pursley I."/>
            <person name="Horton D.L."/>
            <person name="Alikhan N.F."/>
            <person name="Baker D."/>
            <person name="Gharbi K."/>
            <person name="Hall N."/>
            <person name="Watson M."/>
            <person name="Adriaenssens E.M."/>
            <person name="Foster-Nyarko E."/>
            <person name="Jarju S."/>
            <person name="Secka A."/>
            <person name="Antonio M."/>
            <person name="Oren A."/>
            <person name="Chaudhuri R.R."/>
            <person name="La Ragione R."/>
            <person name="Hildebrand F."/>
            <person name="Pallen M.J."/>
        </authorList>
    </citation>
    <scope>NUCLEOTIDE SEQUENCE</scope>
    <source>
        <strain evidence="1">CHK180-2868</strain>
    </source>
</reference>
<dbReference type="EMBL" id="DVGC01000009">
    <property type="protein sequence ID" value="HIR04806.1"/>
    <property type="molecule type" value="Genomic_DNA"/>
</dbReference>
<evidence type="ECO:0000313" key="1">
    <source>
        <dbReference type="EMBL" id="HIR04806.1"/>
    </source>
</evidence>
<evidence type="ECO:0000313" key="2">
    <source>
        <dbReference type="Proteomes" id="UP000824250"/>
    </source>
</evidence>
<sequence length="62" mass="7092">MSIQNRNSGDGTRVQVWKDRSKTSYVCGQMIGSNDRIYGILLDSGEYIDVPEHQLKKFNGER</sequence>
<dbReference type="AlphaFoldDB" id="A0A9D1A2H3"/>
<accession>A0A9D1A2H3</accession>
<organism evidence="1 2">
    <name type="scientific">Candidatus Copromonas faecavium</name>
    <name type="common">nom. illeg.</name>
    <dbReference type="NCBI Taxonomy" id="2840740"/>
    <lineage>
        <taxon>Bacteria</taxon>
        <taxon>Bacillati</taxon>
        <taxon>Bacillota</taxon>
        <taxon>Clostridia</taxon>
        <taxon>Lachnospirales</taxon>
        <taxon>Lachnospiraceae</taxon>
        <taxon>Candidatus Copromonas (nom. illeg.)</taxon>
    </lineage>
</organism>